<comment type="caution">
    <text evidence="3">The sequence shown here is derived from an EMBL/GenBank/DDBJ whole genome shotgun (WGS) entry which is preliminary data.</text>
</comment>
<name>A0ABN2PWQ3_9ACTN</name>
<dbReference type="Gene3D" id="2.40.260.10">
    <property type="entry name" value="Sortase"/>
    <property type="match status" value="1"/>
</dbReference>
<dbReference type="Proteomes" id="UP001501303">
    <property type="component" value="Unassembled WGS sequence"/>
</dbReference>
<dbReference type="InterPro" id="IPR042001">
    <property type="entry name" value="Sortase_F"/>
</dbReference>
<dbReference type="EMBL" id="BAAAMJ010000068">
    <property type="protein sequence ID" value="GAA1931826.1"/>
    <property type="molecule type" value="Genomic_DNA"/>
</dbReference>
<gene>
    <name evidence="3" type="ORF">GCM10009716_43770</name>
</gene>
<proteinExistence type="predicted"/>
<keyword evidence="2" id="KW-0472">Membrane</keyword>
<dbReference type="Pfam" id="PF04203">
    <property type="entry name" value="Sortase"/>
    <property type="match status" value="1"/>
</dbReference>
<keyword evidence="1" id="KW-0378">Hydrolase</keyword>
<keyword evidence="4" id="KW-1185">Reference proteome</keyword>
<reference evidence="3 4" key="1">
    <citation type="journal article" date="2019" name="Int. J. Syst. Evol. Microbiol.">
        <title>The Global Catalogue of Microorganisms (GCM) 10K type strain sequencing project: providing services to taxonomists for standard genome sequencing and annotation.</title>
        <authorList>
            <consortium name="The Broad Institute Genomics Platform"/>
            <consortium name="The Broad Institute Genome Sequencing Center for Infectious Disease"/>
            <person name="Wu L."/>
            <person name="Ma J."/>
        </authorList>
    </citation>
    <scope>NUCLEOTIDE SEQUENCE [LARGE SCALE GENOMIC DNA]</scope>
    <source>
        <strain evidence="3 4">JCM 13581</strain>
    </source>
</reference>
<evidence type="ECO:0000256" key="1">
    <source>
        <dbReference type="ARBA" id="ARBA00022801"/>
    </source>
</evidence>
<evidence type="ECO:0000256" key="2">
    <source>
        <dbReference type="SAM" id="Phobius"/>
    </source>
</evidence>
<feature type="transmembrane region" description="Helical" evidence="2">
    <location>
        <begin position="12"/>
        <end position="30"/>
    </location>
</feature>
<keyword evidence="2" id="KW-0812">Transmembrane</keyword>
<dbReference type="RefSeq" id="WP_344265485.1">
    <property type="nucleotide sequence ID" value="NZ_BAAAMJ010000068.1"/>
</dbReference>
<organism evidence="3 4">
    <name type="scientific">Streptomyces sodiiphilus</name>
    <dbReference type="NCBI Taxonomy" id="226217"/>
    <lineage>
        <taxon>Bacteria</taxon>
        <taxon>Bacillati</taxon>
        <taxon>Actinomycetota</taxon>
        <taxon>Actinomycetes</taxon>
        <taxon>Kitasatosporales</taxon>
        <taxon>Streptomycetaceae</taxon>
        <taxon>Streptomyces</taxon>
    </lineage>
</organism>
<dbReference type="InterPro" id="IPR005754">
    <property type="entry name" value="Sortase"/>
</dbReference>
<sequence length="227" mass="23807">MAGATRTGGAGRLVSCVAWALLLVVLWQWGRDLTETGTIPRTVLGERPSVSRLTDGRPLPAPHEPLPGAPAPVLLEIDSIGVRAQVMERGVDATGGIDPPPYELPDVAGWYAGGPTPGARGPALVVGHVDTDTGQAVFYSLSAVEPGSEVRVTREDGSVAEFTVIGVDVIEREQFDPVQVYEGGQDGLAELRLITCGGTFDRERQSYSANVVVSAYLSGTSPARSSV</sequence>
<keyword evidence="2" id="KW-1133">Transmembrane helix</keyword>
<dbReference type="CDD" id="cd05829">
    <property type="entry name" value="Sortase_F"/>
    <property type="match status" value="1"/>
</dbReference>
<dbReference type="NCBIfam" id="NF033748">
    <property type="entry name" value="class_F_sortase"/>
    <property type="match status" value="1"/>
</dbReference>
<dbReference type="InterPro" id="IPR023365">
    <property type="entry name" value="Sortase_dom-sf"/>
</dbReference>
<evidence type="ECO:0000313" key="4">
    <source>
        <dbReference type="Proteomes" id="UP001501303"/>
    </source>
</evidence>
<protein>
    <submittedName>
        <fullName evidence="3">Class F sortase</fullName>
    </submittedName>
</protein>
<accession>A0ABN2PWQ3</accession>
<dbReference type="SUPFAM" id="SSF63817">
    <property type="entry name" value="Sortase"/>
    <property type="match status" value="1"/>
</dbReference>
<evidence type="ECO:0000313" key="3">
    <source>
        <dbReference type="EMBL" id="GAA1931826.1"/>
    </source>
</evidence>